<dbReference type="Pfam" id="PF07980">
    <property type="entry name" value="SusD_RagB"/>
    <property type="match status" value="1"/>
</dbReference>
<evidence type="ECO:0000259" key="7">
    <source>
        <dbReference type="Pfam" id="PF14322"/>
    </source>
</evidence>
<keyword evidence="5" id="KW-0998">Cell outer membrane</keyword>
<dbReference type="InterPro" id="IPR012944">
    <property type="entry name" value="SusD_RagB_dom"/>
</dbReference>
<gene>
    <name evidence="8" type="ORF">GQF63_07720</name>
</gene>
<dbReference type="InterPro" id="IPR011990">
    <property type="entry name" value="TPR-like_helical_dom_sf"/>
</dbReference>
<sequence length="442" mass="49300">MSLSSCSKFLDREPLGQIGAQGYFNSETNANSAVMGMYRTMMNSFSFGQSLVIIPEFSADHVEHSAKFQEYEVMAIHKITTNNPWMQNMWQAVYGSINAANNIIDEVPKMAEGTITAEKKNQFVGEAKFVRAMNYFFLVRAYGNVPMPLTATQESGLHDMDQSKPADIYTQIIKDLTDATSLLPANSPLSGDAFRGRASHWAAKALLAKAYLYQGSITNDYKQAAAMAEEVIKSGQYSLVSNFSNIWVTENSSESIYEIQFDGQATNPLAAVANDNASVLFYAKEANVAKVYADNDKRKEFTMKKNATSGRAFMGKFPNFSPASQNFPAIRLAEVYLIHAEAKARVDNSVSQASYASLKMVQDRAGVTKPISSYPNLAAYITAIQDEKERELMFEGETWFDQCRTKYALKKHPSLTSENFFLYPIPIEQINQSKKLKQNPGY</sequence>
<comment type="similarity">
    <text evidence="2">Belongs to the SusD family.</text>
</comment>
<evidence type="ECO:0000256" key="1">
    <source>
        <dbReference type="ARBA" id="ARBA00004442"/>
    </source>
</evidence>
<keyword evidence="9" id="KW-1185">Reference proteome</keyword>
<dbReference type="GO" id="GO:0009279">
    <property type="term" value="C:cell outer membrane"/>
    <property type="evidence" value="ECO:0007669"/>
    <property type="project" value="UniProtKB-SubCell"/>
</dbReference>
<dbReference type="AlphaFoldDB" id="A0A6N8L092"/>
<dbReference type="CDD" id="cd08977">
    <property type="entry name" value="SusD"/>
    <property type="match status" value="1"/>
</dbReference>
<keyword evidence="4" id="KW-0472">Membrane</keyword>
<feature type="domain" description="RagB/SusD" evidence="6">
    <location>
        <begin position="318"/>
        <end position="410"/>
    </location>
</feature>
<evidence type="ECO:0000256" key="4">
    <source>
        <dbReference type="ARBA" id="ARBA00023136"/>
    </source>
</evidence>
<evidence type="ECO:0000313" key="9">
    <source>
        <dbReference type="Proteomes" id="UP000435036"/>
    </source>
</evidence>
<evidence type="ECO:0000256" key="5">
    <source>
        <dbReference type="ARBA" id="ARBA00023237"/>
    </source>
</evidence>
<feature type="domain" description="SusD-like N-terminal" evidence="7">
    <location>
        <begin position="8"/>
        <end position="212"/>
    </location>
</feature>
<dbReference type="Pfam" id="PF14322">
    <property type="entry name" value="SusD-like_3"/>
    <property type="match status" value="1"/>
</dbReference>
<comment type="subcellular location">
    <subcellularLocation>
        <location evidence="1">Cell outer membrane</location>
    </subcellularLocation>
</comment>
<protein>
    <submittedName>
        <fullName evidence="8">RagB/SusD family nutrient uptake outer membrane protein</fullName>
    </submittedName>
</protein>
<evidence type="ECO:0000259" key="6">
    <source>
        <dbReference type="Pfam" id="PF07980"/>
    </source>
</evidence>
<dbReference type="EMBL" id="WSQA01000004">
    <property type="protein sequence ID" value="MVZ61901.1"/>
    <property type="molecule type" value="Genomic_DNA"/>
</dbReference>
<accession>A0A6N8L092</accession>
<comment type="caution">
    <text evidence="8">The sequence shown here is derived from an EMBL/GenBank/DDBJ whole genome shotgun (WGS) entry which is preliminary data.</text>
</comment>
<evidence type="ECO:0000313" key="8">
    <source>
        <dbReference type="EMBL" id="MVZ61901.1"/>
    </source>
</evidence>
<dbReference type="Proteomes" id="UP000435036">
    <property type="component" value="Unassembled WGS sequence"/>
</dbReference>
<dbReference type="SUPFAM" id="SSF48452">
    <property type="entry name" value="TPR-like"/>
    <property type="match status" value="1"/>
</dbReference>
<name>A0A6N8L092_9SPHI</name>
<dbReference type="OrthoDB" id="621570at2"/>
<evidence type="ECO:0000256" key="3">
    <source>
        <dbReference type="ARBA" id="ARBA00022729"/>
    </source>
</evidence>
<keyword evidence="3" id="KW-0732">Signal</keyword>
<proteinExistence type="inferred from homology"/>
<evidence type="ECO:0000256" key="2">
    <source>
        <dbReference type="ARBA" id="ARBA00006275"/>
    </source>
</evidence>
<reference evidence="8 9" key="1">
    <citation type="submission" date="2019-12" db="EMBL/GenBank/DDBJ databases">
        <authorList>
            <person name="Dong K."/>
        </authorList>
    </citation>
    <scope>NUCLEOTIDE SEQUENCE [LARGE SCALE GENOMIC DNA]</scope>
    <source>
        <strain evidence="8 9">JCM 31225</strain>
    </source>
</reference>
<dbReference type="Gene3D" id="1.25.40.390">
    <property type="match status" value="1"/>
</dbReference>
<organism evidence="8 9">
    <name type="scientific">Sphingobacterium humi</name>
    <dbReference type="NCBI Taxonomy" id="1796905"/>
    <lineage>
        <taxon>Bacteria</taxon>
        <taxon>Pseudomonadati</taxon>
        <taxon>Bacteroidota</taxon>
        <taxon>Sphingobacteriia</taxon>
        <taxon>Sphingobacteriales</taxon>
        <taxon>Sphingobacteriaceae</taxon>
        <taxon>Sphingobacterium</taxon>
    </lineage>
</organism>
<dbReference type="InterPro" id="IPR033985">
    <property type="entry name" value="SusD-like_N"/>
</dbReference>